<dbReference type="InterPro" id="IPR002880">
    <property type="entry name" value="Pyrv_Fd/Flavodoxin_OxRdtase_N"/>
</dbReference>
<gene>
    <name evidence="4" type="ORF">UU49_C0010G0005</name>
</gene>
<name>A0A0G0VHP2_9BACT</name>
<dbReference type="SUPFAM" id="SSF52518">
    <property type="entry name" value="Thiamin diphosphate-binding fold (THDP-binding)"/>
    <property type="match status" value="1"/>
</dbReference>
<dbReference type="InterPro" id="IPR009014">
    <property type="entry name" value="Transketo_C/PFOR_II"/>
</dbReference>
<organism evidence="4 5">
    <name type="scientific">Candidatus Magasanikbacteria bacterium GW2011_GWC2_41_17</name>
    <dbReference type="NCBI Taxonomy" id="1619048"/>
    <lineage>
        <taxon>Bacteria</taxon>
        <taxon>Candidatus Magasanikiibacteriota</taxon>
    </lineage>
</organism>
<evidence type="ECO:0000313" key="5">
    <source>
        <dbReference type="Proteomes" id="UP000034108"/>
    </source>
</evidence>
<comment type="caution">
    <text evidence="4">The sequence shown here is derived from an EMBL/GenBank/DDBJ whole genome shotgun (WGS) entry which is preliminary data.</text>
</comment>
<dbReference type="PANTHER" id="PTHR43088">
    <property type="entry name" value="SUBUNIT OF PYRUVATE:FLAVODOXIN OXIDOREDUCTASE-RELATED"/>
    <property type="match status" value="1"/>
</dbReference>
<sequence length="342" mass="37323">MYDVKKKFMTGAEIATQAAIDFGADTMYGYPITPVTEVFTNWIKQGQKYLQTEDEIAAGFAVCGAVMAGQKAFTATSGPGHILMQDALSMAEGMRLPFVAIVAQRGGPSSGTVIYSQQETTLACFGGNGEGLRLVYSPGTLAELYTLIRRAFNESWQYRFPAIILTDGYTVKTRGLVDLENLKVENVASAPLVKEGEIKHWPNIFTFEEELYTEVMKSKADFDKITAGVATAEEYQTEDAEILLIAHGIVGAATKVAVDQLREADKKVGLFRPITLRPLAVPQLNSIAKKVKKIVFIESSLGQLARIIKDELSPGVGASFEYLQCPGLGIEIEEIVNQVSKF</sequence>
<dbReference type="Gene3D" id="3.40.50.970">
    <property type="match status" value="1"/>
</dbReference>
<evidence type="ECO:0000259" key="3">
    <source>
        <dbReference type="Pfam" id="PF17147"/>
    </source>
</evidence>
<protein>
    <submittedName>
        <fullName evidence="4">2-oxoglutarate ferredoxin oxidoreductase, alpha subunit</fullName>
    </submittedName>
</protein>
<dbReference type="PATRIC" id="fig|1619048.3.peg.380"/>
<dbReference type="PANTHER" id="PTHR43088:SF1">
    <property type="entry name" value="SUBUNIT OF PYRUVATE:FLAVODOXIN OXIDOREDUCTASE"/>
    <property type="match status" value="1"/>
</dbReference>
<dbReference type="CDD" id="cd07034">
    <property type="entry name" value="TPP_PYR_PFOR_IOR-alpha_like"/>
    <property type="match status" value="1"/>
</dbReference>
<dbReference type="Pfam" id="PF17147">
    <property type="entry name" value="PFOR_II"/>
    <property type="match status" value="1"/>
</dbReference>
<evidence type="ECO:0000256" key="1">
    <source>
        <dbReference type="ARBA" id="ARBA00023002"/>
    </source>
</evidence>
<dbReference type="Proteomes" id="UP000034108">
    <property type="component" value="Unassembled WGS sequence"/>
</dbReference>
<accession>A0A0G0VHP2</accession>
<evidence type="ECO:0000313" key="4">
    <source>
        <dbReference type="EMBL" id="KKR99141.1"/>
    </source>
</evidence>
<proteinExistence type="predicted"/>
<dbReference type="GO" id="GO:0016491">
    <property type="term" value="F:oxidoreductase activity"/>
    <property type="evidence" value="ECO:0007669"/>
    <property type="project" value="UniProtKB-KW"/>
</dbReference>
<feature type="domain" description="Pyruvate:ferredoxin oxidoreductase core" evidence="3">
    <location>
        <begin position="240"/>
        <end position="313"/>
    </location>
</feature>
<dbReference type="Gene3D" id="3.40.50.920">
    <property type="match status" value="1"/>
</dbReference>
<dbReference type="SUPFAM" id="SSF52922">
    <property type="entry name" value="TK C-terminal domain-like"/>
    <property type="match status" value="1"/>
</dbReference>
<dbReference type="AlphaFoldDB" id="A0A0G0VHP2"/>
<dbReference type="EMBL" id="LCAV01000010">
    <property type="protein sequence ID" value="KKR99141.1"/>
    <property type="molecule type" value="Genomic_DNA"/>
</dbReference>
<evidence type="ECO:0000259" key="2">
    <source>
        <dbReference type="Pfam" id="PF01855"/>
    </source>
</evidence>
<feature type="domain" description="Pyruvate flavodoxin/ferredoxin oxidoreductase pyrimidine binding" evidence="2">
    <location>
        <begin position="18"/>
        <end position="197"/>
    </location>
</feature>
<dbReference type="STRING" id="1619048.UU49_C0010G0005"/>
<dbReference type="InterPro" id="IPR033412">
    <property type="entry name" value="PFOR_II"/>
</dbReference>
<dbReference type="Pfam" id="PF01855">
    <property type="entry name" value="POR_N"/>
    <property type="match status" value="1"/>
</dbReference>
<dbReference type="InterPro" id="IPR029061">
    <property type="entry name" value="THDP-binding"/>
</dbReference>
<dbReference type="InterPro" id="IPR052368">
    <property type="entry name" value="2-oxoacid_oxidoreductase"/>
</dbReference>
<reference evidence="4 5" key="1">
    <citation type="journal article" date="2015" name="Nature">
        <title>rRNA introns, odd ribosomes, and small enigmatic genomes across a large radiation of phyla.</title>
        <authorList>
            <person name="Brown C.T."/>
            <person name="Hug L.A."/>
            <person name="Thomas B.C."/>
            <person name="Sharon I."/>
            <person name="Castelle C.J."/>
            <person name="Singh A."/>
            <person name="Wilkins M.J."/>
            <person name="Williams K.H."/>
            <person name="Banfield J.F."/>
        </authorList>
    </citation>
    <scope>NUCLEOTIDE SEQUENCE [LARGE SCALE GENOMIC DNA]</scope>
</reference>
<keyword evidence="1" id="KW-0560">Oxidoreductase</keyword>